<dbReference type="EMBL" id="RYFI01000002">
    <property type="protein sequence ID" value="RXF75054.1"/>
    <property type="molecule type" value="Genomic_DNA"/>
</dbReference>
<evidence type="ECO:0000256" key="1">
    <source>
        <dbReference type="ARBA" id="ARBA00006594"/>
    </source>
</evidence>
<dbReference type="PROSITE" id="PS00092">
    <property type="entry name" value="N6_MTASE"/>
    <property type="match status" value="1"/>
</dbReference>
<dbReference type="PRINTS" id="PR00508">
    <property type="entry name" value="S21N4MTFRASE"/>
</dbReference>
<dbReference type="AlphaFoldDB" id="A0A4Q0MMU5"/>
<evidence type="ECO:0000256" key="4">
    <source>
        <dbReference type="ARBA" id="ARBA00047942"/>
    </source>
</evidence>
<comment type="similarity">
    <text evidence="1 5">Belongs to the N(4)/N(6)-methyltransferase family.</text>
</comment>
<sequence>MRSAIIGSATLLEGDALEHLRALAPGSFGALFSDPPYSSGGAFRSDRSQSTSSKYQTSEHRGLYPEFQGDTRDQRSYLAWSTLWMLAARRAVRPGGLGAVFTDWRQLPVTTDAFQAAGWVWRGLVVWDKTRAGRPQLGRYRNQAEYLVWGTNGPRKLAGQVADGVFTHCVDKRKRHIAGKPIALMRDVMAIMDGPVLDPFMGSAPIGLACLELGLGYLGIEVEPAYFDIAERRLREAAG</sequence>
<dbReference type="OrthoDB" id="9773571at2"/>
<proteinExistence type="inferred from homology"/>
<evidence type="ECO:0000313" key="9">
    <source>
        <dbReference type="Proteomes" id="UP000289708"/>
    </source>
</evidence>
<feature type="domain" description="DNA methylase N-4/N-6" evidence="7">
    <location>
        <begin position="32"/>
        <end position="231"/>
    </location>
</feature>
<dbReference type="RefSeq" id="WP_128776044.1">
    <property type="nucleotide sequence ID" value="NZ_RYFI01000002.1"/>
</dbReference>
<comment type="caution">
    <text evidence="8">The sequence shown here is derived from an EMBL/GenBank/DDBJ whole genome shotgun (WGS) entry which is preliminary data.</text>
</comment>
<dbReference type="GO" id="GO:0008170">
    <property type="term" value="F:N-methyltransferase activity"/>
    <property type="evidence" value="ECO:0007669"/>
    <property type="project" value="InterPro"/>
</dbReference>
<protein>
    <recommendedName>
        <fullName evidence="5">Methyltransferase</fullName>
        <ecNumber evidence="5">2.1.1.-</ecNumber>
    </recommendedName>
</protein>
<dbReference type="GO" id="GO:0009007">
    <property type="term" value="F:site-specific DNA-methyltransferase (adenine-specific) activity"/>
    <property type="evidence" value="ECO:0007669"/>
    <property type="project" value="UniProtKB-EC"/>
</dbReference>
<dbReference type="InterPro" id="IPR002941">
    <property type="entry name" value="DNA_methylase_N4/N6"/>
</dbReference>
<dbReference type="Pfam" id="PF01555">
    <property type="entry name" value="N6_N4_Mtase"/>
    <property type="match status" value="1"/>
</dbReference>
<evidence type="ECO:0000256" key="3">
    <source>
        <dbReference type="ARBA" id="ARBA00022679"/>
    </source>
</evidence>
<organism evidence="8 9">
    <name type="scientific">Hansschlegelia zhihuaiae</name>
    <dbReference type="NCBI Taxonomy" id="405005"/>
    <lineage>
        <taxon>Bacteria</taxon>
        <taxon>Pseudomonadati</taxon>
        <taxon>Pseudomonadota</taxon>
        <taxon>Alphaproteobacteria</taxon>
        <taxon>Hyphomicrobiales</taxon>
        <taxon>Methylopilaceae</taxon>
        <taxon>Hansschlegelia</taxon>
    </lineage>
</organism>
<keyword evidence="2 8" id="KW-0489">Methyltransferase</keyword>
<dbReference type="SUPFAM" id="SSF53335">
    <property type="entry name" value="S-adenosyl-L-methionine-dependent methyltransferases"/>
    <property type="match status" value="1"/>
</dbReference>
<reference evidence="8 9" key="1">
    <citation type="submission" date="2018-12" db="EMBL/GenBank/DDBJ databases">
        <title>bacterium Hansschlegelia zhihuaiae S113.</title>
        <authorList>
            <person name="He J."/>
        </authorList>
    </citation>
    <scope>NUCLEOTIDE SEQUENCE [LARGE SCALE GENOMIC DNA]</scope>
    <source>
        <strain evidence="8 9">S 113</strain>
    </source>
</reference>
<feature type="region of interest" description="Disordered" evidence="6">
    <location>
        <begin position="40"/>
        <end position="59"/>
    </location>
</feature>
<evidence type="ECO:0000313" key="8">
    <source>
        <dbReference type="EMBL" id="RXF75054.1"/>
    </source>
</evidence>
<keyword evidence="3 8" id="KW-0808">Transferase</keyword>
<evidence type="ECO:0000256" key="6">
    <source>
        <dbReference type="SAM" id="MobiDB-lite"/>
    </source>
</evidence>
<dbReference type="Gene3D" id="3.40.50.150">
    <property type="entry name" value="Vaccinia Virus protein VP39"/>
    <property type="match status" value="1"/>
</dbReference>
<dbReference type="GO" id="GO:0032259">
    <property type="term" value="P:methylation"/>
    <property type="evidence" value="ECO:0007669"/>
    <property type="project" value="UniProtKB-KW"/>
</dbReference>
<dbReference type="InterPro" id="IPR029063">
    <property type="entry name" value="SAM-dependent_MTases_sf"/>
</dbReference>
<evidence type="ECO:0000256" key="2">
    <source>
        <dbReference type="ARBA" id="ARBA00022603"/>
    </source>
</evidence>
<gene>
    <name evidence="8" type="ORF">EK403_03125</name>
</gene>
<comment type="catalytic activity">
    <reaction evidence="4">
        <text>a 2'-deoxyadenosine in DNA + S-adenosyl-L-methionine = an N(6)-methyl-2'-deoxyadenosine in DNA + S-adenosyl-L-homocysteine + H(+)</text>
        <dbReference type="Rhea" id="RHEA:15197"/>
        <dbReference type="Rhea" id="RHEA-COMP:12418"/>
        <dbReference type="Rhea" id="RHEA-COMP:12419"/>
        <dbReference type="ChEBI" id="CHEBI:15378"/>
        <dbReference type="ChEBI" id="CHEBI:57856"/>
        <dbReference type="ChEBI" id="CHEBI:59789"/>
        <dbReference type="ChEBI" id="CHEBI:90615"/>
        <dbReference type="ChEBI" id="CHEBI:90616"/>
        <dbReference type="EC" id="2.1.1.72"/>
    </reaction>
</comment>
<dbReference type="GO" id="GO:0003677">
    <property type="term" value="F:DNA binding"/>
    <property type="evidence" value="ECO:0007669"/>
    <property type="project" value="InterPro"/>
</dbReference>
<accession>A0A4Q0MMU5</accession>
<evidence type="ECO:0000259" key="7">
    <source>
        <dbReference type="Pfam" id="PF01555"/>
    </source>
</evidence>
<dbReference type="Proteomes" id="UP000289708">
    <property type="component" value="Unassembled WGS sequence"/>
</dbReference>
<keyword evidence="9" id="KW-1185">Reference proteome</keyword>
<dbReference type="InterPro" id="IPR001091">
    <property type="entry name" value="RM_Methyltransferase"/>
</dbReference>
<evidence type="ECO:0000256" key="5">
    <source>
        <dbReference type="RuleBase" id="RU362026"/>
    </source>
</evidence>
<dbReference type="EC" id="2.1.1.-" evidence="5"/>
<dbReference type="InterPro" id="IPR002052">
    <property type="entry name" value="DNA_methylase_N6_adenine_CS"/>
</dbReference>
<name>A0A4Q0MMU5_9HYPH</name>